<feature type="compositionally biased region" description="Polar residues" evidence="1">
    <location>
        <begin position="17"/>
        <end position="34"/>
    </location>
</feature>
<dbReference type="EMBL" id="JAVRRL010000010">
    <property type="protein sequence ID" value="KAK5116003.1"/>
    <property type="molecule type" value="Genomic_DNA"/>
</dbReference>
<feature type="compositionally biased region" description="Basic and acidic residues" evidence="1">
    <location>
        <begin position="278"/>
        <end position="336"/>
    </location>
</feature>
<organism evidence="3 4">
    <name type="scientific">Meristemomyces frigidus</name>
    <dbReference type="NCBI Taxonomy" id="1508187"/>
    <lineage>
        <taxon>Eukaryota</taxon>
        <taxon>Fungi</taxon>
        <taxon>Dikarya</taxon>
        <taxon>Ascomycota</taxon>
        <taxon>Pezizomycotina</taxon>
        <taxon>Dothideomycetes</taxon>
        <taxon>Dothideomycetidae</taxon>
        <taxon>Mycosphaerellales</taxon>
        <taxon>Teratosphaeriaceae</taxon>
        <taxon>Meristemomyces</taxon>
    </lineage>
</organism>
<evidence type="ECO:0000313" key="3">
    <source>
        <dbReference type="EMBL" id="KAK5116003.1"/>
    </source>
</evidence>
<evidence type="ECO:0000259" key="2">
    <source>
        <dbReference type="PROSITE" id="PS50003"/>
    </source>
</evidence>
<accession>A0AAN7TLJ0</accession>
<dbReference type="Proteomes" id="UP001310890">
    <property type="component" value="Unassembled WGS sequence"/>
</dbReference>
<proteinExistence type="predicted"/>
<feature type="domain" description="PH" evidence="2">
    <location>
        <begin position="65"/>
        <end position="193"/>
    </location>
</feature>
<feature type="compositionally biased region" description="Basic and acidic residues" evidence="1">
    <location>
        <begin position="242"/>
        <end position="253"/>
    </location>
</feature>
<dbReference type="AlphaFoldDB" id="A0AAN7TLJ0"/>
<comment type="caution">
    <text evidence="3">The sequence shown here is derived from an EMBL/GenBank/DDBJ whole genome shotgun (WGS) entry which is preliminary data.</text>
</comment>
<feature type="compositionally biased region" description="Basic and acidic residues" evidence="1">
    <location>
        <begin position="427"/>
        <end position="444"/>
    </location>
</feature>
<feature type="region of interest" description="Disordered" evidence="1">
    <location>
        <begin position="385"/>
        <end position="711"/>
    </location>
</feature>
<dbReference type="InterPro" id="IPR039712">
    <property type="entry name" value="Meu6"/>
</dbReference>
<evidence type="ECO:0000313" key="4">
    <source>
        <dbReference type="Proteomes" id="UP001310890"/>
    </source>
</evidence>
<feature type="region of interest" description="Disordered" evidence="1">
    <location>
        <begin position="1"/>
        <end position="40"/>
    </location>
</feature>
<dbReference type="Pfam" id="PF15406">
    <property type="entry name" value="PH_6"/>
    <property type="match status" value="1"/>
</dbReference>
<sequence>MSTEPIIPAPEHHQTAAPVTSTPLTDATPATTSEPLAATHEPALAPLEETKDVASPVAAAETSVEPITEGQLAYKGPGLIKSLLPSKKEFWLSDAPVTPQHLHLYTRGEKPEVSDPVVAWASQTGKGLLFFNKKGEMDRSHPHSVLPLYEAVDLKKSHPHSISFRIHGQEHTLKAANDAEANGWFSSLERAVEVGKAEKETVHASEGYKAEHERLTKPALAAAGVAGAAGATAAARSKSHSKTTDGEVRRAGSDSDGNLEKKKKSRSTSRGMLNKLTGKKEEREEKKEEKREEKEEKKEEKHEIKEEKKLEKEEHNLEKQELQHEKAEAKHEHHAAEAGLIGGTAVPLDAPSTGKLTPDVRLTRTLTFTADRVLAAPLVDEHSGFAGEATPVSDATTTSALGDSKKPAKRASIFGRMQSGFSSIKSPTKEKDFKDAELKPEVPPKDIGVSETAPQIPEPTSETGAVAPVHTVDSPVESSAIPAEASKSKLDEVSAAQEPKKSGFLSGLPFMNKRDRSVSPSAAMKDAPKHEAAPVLPVHDASTLDPRSEEPIKAGVEPTTASSAVVVNGTEKPVETLDEPTMANNTTEVTTPSADNKRQSMFGNFGNLGRRASKAFRGMSASPSGSPIKQENAVPASTTVASKDVMDANNTTPAAAAAFEEPTINGTHSAVVEPEHTLSHNGVLGDVPSDSNIAGQAHTMPAPNSTVTASA</sequence>
<name>A0AAN7TLJ0_9PEZI</name>
<feature type="compositionally biased region" description="Polar residues" evidence="1">
    <location>
        <begin position="702"/>
        <end position="711"/>
    </location>
</feature>
<gene>
    <name evidence="3" type="ORF">LTR62_000459</name>
</gene>
<dbReference type="SUPFAM" id="SSF50729">
    <property type="entry name" value="PH domain-like"/>
    <property type="match status" value="1"/>
</dbReference>
<reference evidence="3" key="1">
    <citation type="submission" date="2023-08" db="EMBL/GenBank/DDBJ databases">
        <title>Black Yeasts Isolated from many extreme environments.</title>
        <authorList>
            <person name="Coleine C."/>
            <person name="Stajich J.E."/>
            <person name="Selbmann L."/>
        </authorList>
    </citation>
    <scope>NUCLEOTIDE SEQUENCE</scope>
    <source>
        <strain evidence="3">CCFEE 5401</strain>
    </source>
</reference>
<feature type="compositionally biased region" description="Low complexity" evidence="1">
    <location>
        <begin position="648"/>
        <end position="658"/>
    </location>
</feature>
<dbReference type="InterPro" id="IPR039483">
    <property type="entry name" value="Meu6_PH_dom"/>
</dbReference>
<feature type="compositionally biased region" description="Polar residues" evidence="1">
    <location>
        <begin position="582"/>
        <end position="602"/>
    </location>
</feature>
<evidence type="ECO:0000256" key="1">
    <source>
        <dbReference type="SAM" id="MobiDB-lite"/>
    </source>
</evidence>
<dbReference type="PANTHER" id="PTHR42073">
    <property type="entry name" value="MEIOTIC EXPRESSION UP-REGULATED PROTEIN 6"/>
    <property type="match status" value="1"/>
</dbReference>
<protein>
    <recommendedName>
        <fullName evidence="2">PH domain-containing protein</fullName>
    </recommendedName>
</protein>
<dbReference type="PANTHER" id="PTHR42073:SF1">
    <property type="entry name" value="MEIOTIC EXPRESSION UP-REGULATED PROTEIN 6"/>
    <property type="match status" value="1"/>
</dbReference>
<feature type="region of interest" description="Disordered" evidence="1">
    <location>
        <begin position="233"/>
        <end position="357"/>
    </location>
</feature>
<dbReference type="InterPro" id="IPR001849">
    <property type="entry name" value="PH_domain"/>
</dbReference>
<dbReference type="PROSITE" id="PS50003">
    <property type="entry name" value="PH_DOMAIN"/>
    <property type="match status" value="1"/>
</dbReference>
<feature type="compositionally biased region" description="Polar residues" evidence="1">
    <location>
        <begin position="621"/>
        <end position="641"/>
    </location>
</feature>